<protein>
    <submittedName>
        <fullName evidence="12">Fatty acid desaturase, type 1</fullName>
    </submittedName>
</protein>
<name>A0A2U1NHZ9_ARTAN</name>
<accession>A0A2U1NHZ9</accession>
<evidence type="ECO:0000256" key="10">
    <source>
        <dbReference type="ARBA" id="ARBA00023136"/>
    </source>
</evidence>
<evidence type="ECO:0000256" key="11">
    <source>
        <dbReference type="ARBA" id="ARBA00023160"/>
    </source>
</evidence>
<dbReference type="STRING" id="35608.A0A2U1NHZ9"/>
<reference evidence="12 13" key="1">
    <citation type="journal article" date="2018" name="Mol. Plant">
        <title>The genome of Artemisia annua provides insight into the evolution of Asteraceae family and artemisinin biosynthesis.</title>
        <authorList>
            <person name="Shen Q."/>
            <person name="Zhang L."/>
            <person name="Liao Z."/>
            <person name="Wang S."/>
            <person name="Yan T."/>
            <person name="Shi P."/>
            <person name="Liu M."/>
            <person name="Fu X."/>
            <person name="Pan Q."/>
            <person name="Wang Y."/>
            <person name="Lv Z."/>
            <person name="Lu X."/>
            <person name="Zhang F."/>
            <person name="Jiang W."/>
            <person name="Ma Y."/>
            <person name="Chen M."/>
            <person name="Hao X."/>
            <person name="Li L."/>
            <person name="Tang Y."/>
            <person name="Lv G."/>
            <person name="Zhou Y."/>
            <person name="Sun X."/>
            <person name="Brodelius P.E."/>
            <person name="Rose J.K.C."/>
            <person name="Tang K."/>
        </authorList>
    </citation>
    <scope>NUCLEOTIDE SEQUENCE [LARGE SCALE GENOMIC DNA]</scope>
    <source>
        <strain evidence="13">cv. Huhao1</strain>
        <tissue evidence="12">Leaf</tissue>
    </source>
</reference>
<sequence length="82" mass="9557">MYFISKNLFNRWVGILAFGEGWHNNHHAFVYSARHGLKWWEIDITWYLIRVMEIIGLATNVKLPTTIDIQRKTSLAPINASA</sequence>
<gene>
    <name evidence="12" type="ORF">CTI12_AA263720</name>
</gene>
<keyword evidence="4" id="KW-0444">Lipid biosynthesis</keyword>
<evidence type="ECO:0000313" key="12">
    <source>
        <dbReference type="EMBL" id="PWA73108.1"/>
    </source>
</evidence>
<dbReference type="PANTHER" id="PTHR11351:SF31">
    <property type="entry name" value="DESATURASE 1, ISOFORM A-RELATED"/>
    <property type="match status" value="1"/>
</dbReference>
<dbReference type="GO" id="GO:0005789">
    <property type="term" value="C:endoplasmic reticulum membrane"/>
    <property type="evidence" value="ECO:0007669"/>
    <property type="project" value="TreeGrafter"/>
</dbReference>
<evidence type="ECO:0000256" key="6">
    <source>
        <dbReference type="ARBA" id="ARBA00022832"/>
    </source>
</evidence>
<evidence type="ECO:0000256" key="5">
    <source>
        <dbReference type="ARBA" id="ARBA00022692"/>
    </source>
</evidence>
<evidence type="ECO:0000256" key="4">
    <source>
        <dbReference type="ARBA" id="ARBA00022516"/>
    </source>
</evidence>
<evidence type="ECO:0000256" key="2">
    <source>
        <dbReference type="ARBA" id="ARBA00005189"/>
    </source>
</evidence>
<evidence type="ECO:0000256" key="8">
    <source>
        <dbReference type="ARBA" id="ARBA00023002"/>
    </source>
</evidence>
<evidence type="ECO:0000256" key="1">
    <source>
        <dbReference type="ARBA" id="ARBA00004141"/>
    </source>
</evidence>
<proteinExistence type="inferred from homology"/>
<dbReference type="OrthoDB" id="10260134at2759"/>
<keyword evidence="9" id="KW-0443">Lipid metabolism</keyword>
<organism evidence="12 13">
    <name type="scientific">Artemisia annua</name>
    <name type="common">Sweet wormwood</name>
    <dbReference type="NCBI Taxonomy" id="35608"/>
    <lineage>
        <taxon>Eukaryota</taxon>
        <taxon>Viridiplantae</taxon>
        <taxon>Streptophyta</taxon>
        <taxon>Embryophyta</taxon>
        <taxon>Tracheophyta</taxon>
        <taxon>Spermatophyta</taxon>
        <taxon>Magnoliopsida</taxon>
        <taxon>eudicotyledons</taxon>
        <taxon>Gunneridae</taxon>
        <taxon>Pentapetalae</taxon>
        <taxon>asterids</taxon>
        <taxon>campanulids</taxon>
        <taxon>Asterales</taxon>
        <taxon>Asteraceae</taxon>
        <taxon>Asteroideae</taxon>
        <taxon>Anthemideae</taxon>
        <taxon>Artemisiinae</taxon>
        <taxon>Artemisia</taxon>
    </lineage>
</organism>
<dbReference type="EMBL" id="PKPP01002790">
    <property type="protein sequence ID" value="PWA73108.1"/>
    <property type="molecule type" value="Genomic_DNA"/>
</dbReference>
<comment type="similarity">
    <text evidence="3">Belongs to the fatty acid desaturase type 1 family.</text>
</comment>
<evidence type="ECO:0000256" key="3">
    <source>
        <dbReference type="ARBA" id="ARBA00009295"/>
    </source>
</evidence>
<keyword evidence="5" id="KW-0812">Transmembrane</keyword>
<comment type="pathway">
    <text evidence="2">Lipid metabolism.</text>
</comment>
<dbReference type="PANTHER" id="PTHR11351">
    <property type="entry name" value="ACYL-COA DESATURASE"/>
    <property type="match status" value="1"/>
</dbReference>
<dbReference type="InterPro" id="IPR015876">
    <property type="entry name" value="Acyl-CoA_DS"/>
</dbReference>
<comment type="subcellular location">
    <subcellularLocation>
        <location evidence="1">Membrane</location>
        <topology evidence="1">Multi-pass membrane protein</topology>
    </subcellularLocation>
</comment>
<evidence type="ECO:0000256" key="7">
    <source>
        <dbReference type="ARBA" id="ARBA00022989"/>
    </source>
</evidence>
<dbReference type="Proteomes" id="UP000245207">
    <property type="component" value="Unassembled WGS sequence"/>
</dbReference>
<evidence type="ECO:0000256" key="9">
    <source>
        <dbReference type="ARBA" id="ARBA00023098"/>
    </source>
</evidence>
<keyword evidence="6" id="KW-0276">Fatty acid metabolism</keyword>
<dbReference type="GO" id="GO:0042761">
    <property type="term" value="P:very long-chain fatty acid biosynthetic process"/>
    <property type="evidence" value="ECO:0007669"/>
    <property type="project" value="TreeGrafter"/>
</dbReference>
<dbReference type="AlphaFoldDB" id="A0A2U1NHZ9"/>
<keyword evidence="8" id="KW-0560">Oxidoreductase</keyword>
<keyword evidence="10" id="KW-0472">Membrane</keyword>
<dbReference type="GO" id="GO:0016717">
    <property type="term" value="F:oxidoreductase activity, acting on paired donors, with oxidation of a pair of donors resulting in the reduction of molecular oxygen to two molecules of water"/>
    <property type="evidence" value="ECO:0007669"/>
    <property type="project" value="InterPro"/>
</dbReference>
<keyword evidence="11" id="KW-0275">Fatty acid biosynthesis</keyword>
<keyword evidence="7" id="KW-1133">Transmembrane helix</keyword>
<comment type="caution">
    <text evidence="12">The sequence shown here is derived from an EMBL/GenBank/DDBJ whole genome shotgun (WGS) entry which is preliminary data.</text>
</comment>
<evidence type="ECO:0000313" key="13">
    <source>
        <dbReference type="Proteomes" id="UP000245207"/>
    </source>
</evidence>
<keyword evidence="13" id="KW-1185">Reference proteome</keyword>